<sequence>MRRLHGGAPPAATVPAIPLPTSPLGFGCVPSPRTAYQMTTSTAIPLPSSPGVPSPRSSSCPHCFEFIEEITIYVKVGLPRPLTSDITLFLFVLLCVDTWGSRPNYPFIGWAYGGRGSGFMGLNFVSRYPLSHTTFTRMSVSPKVDFDSPTTA</sequence>
<proteinExistence type="predicted"/>
<reference evidence="1" key="1">
    <citation type="submission" date="2020-07" db="EMBL/GenBank/DDBJ databases">
        <authorList>
            <person name="Lin J."/>
        </authorList>
    </citation>
    <scope>NUCLEOTIDE SEQUENCE</scope>
</reference>
<dbReference type="AlphaFoldDB" id="A0A6V7QWR6"/>
<accession>A0A6V7QWR6</accession>
<protein>
    <submittedName>
        <fullName evidence="1">Uncharacterized protein</fullName>
    </submittedName>
</protein>
<dbReference type="PROSITE" id="PS51257">
    <property type="entry name" value="PROKAR_LIPOPROTEIN"/>
    <property type="match status" value="1"/>
</dbReference>
<name>A0A6V7QWR6_ANACO</name>
<gene>
    <name evidence="1" type="ORF">CB5_LOCUS30386</name>
</gene>
<evidence type="ECO:0000313" key="1">
    <source>
        <dbReference type="EMBL" id="CAD1847175.1"/>
    </source>
</evidence>
<dbReference type="EMBL" id="CAJEUB010000039">
    <property type="protein sequence ID" value="CAD1847175.1"/>
    <property type="molecule type" value="Genomic_DNA"/>
</dbReference>
<organism evidence="1">
    <name type="scientific">Ananas comosus var. bracteatus</name>
    <name type="common">red pineapple</name>
    <dbReference type="NCBI Taxonomy" id="296719"/>
    <lineage>
        <taxon>Eukaryota</taxon>
        <taxon>Viridiplantae</taxon>
        <taxon>Streptophyta</taxon>
        <taxon>Embryophyta</taxon>
        <taxon>Tracheophyta</taxon>
        <taxon>Spermatophyta</taxon>
        <taxon>Magnoliopsida</taxon>
        <taxon>Liliopsida</taxon>
        <taxon>Poales</taxon>
        <taxon>Bromeliaceae</taxon>
        <taxon>Bromelioideae</taxon>
        <taxon>Ananas</taxon>
    </lineage>
</organism>